<evidence type="ECO:0000259" key="6">
    <source>
        <dbReference type="Pfam" id="PF08546"/>
    </source>
</evidence>
<dbReference type="InterPro" id="IPR050838">
    <property type="entry name" value="Ketopantoate_reductase"/>
</dbReference>
<dbReference type="Pfam" id="PF02558">
    <property type="entry name" value="ApbA"/>
    <property type="match status" value="1"/>
</dbReference>
<dbReference type="EMBL" id="JAADYS010002473">
    <property type="protein sequence ID" value="KAF4458393.1"/>
    <property type="molecule type" value="Genomic_DNA"/>
</dbReference>
<dbReference type="OrthoDB" id="73846at2759"/>
<dbReference type="Gene3D" id="1.10.1040.10">
    <property type="entry name" value="N-(1-d-carboxylethyl)-l-norvaline Dehydrogenase, domain 2"/>
    <property type="match status" value="1"/>
</dbReference>
<dbReference type="InterPro" id="IPR013328">
    <property type="entry name" value="6PGD_dom2"/>
</dbReference>
<dbReference type="AlphaFoldDB" id="A0A8H4KYY6"/>
<dbReference type="Proteomes" id="UP000554235">
    <property type="component" value="Unassembled WGS sequence"/>
</dbReference>
<gene>
    <name evidence="7" type="ORF">FALBO_14875</name>
</gene>
<dbReference type="Gene3D" id="3.40.50.720">
    <property type="entry name" value="NAD(P)-binding Rossmann-like Domain"/>
    <property type="match status" value="1"/>
</dbReference>
<organism evidence="7 8">
    <name type="scientific">Fusarium albosuccineum</name>
    <dbReference type="NCBI Taxonomy" id="1237068"/>
    <lineage>
        <taxon>Eukaryota</taxon>
        <taxon>Fungi</taxon>
        <taxon>Dikarya</taxon>
        <taxon>Ascomycota</taxon>
        <taxon>Pezizomycotina</taxon>
        <taxon>Sordariomycetes</taxon>
        <taxon>Hypocreomycetidae</taxon>
        <taxon>Hypocreales</taxon>
        <taxon>Nectriaceae</taxon>
        <taxon>Fusarium</taxon>
        <taxon>Fusarium decemcellulare species complex</taxon>
    </lineage>
</organism>
<comment type="caution">
    <text evidence="7">The sequence shown here is derived from an EMBL/GenBank/DDBJ whole genome shotgun (WGS) entry which is preliminary data.</text>
</comment>
<keyword evidence="2" id="KW-0521">NADP</keyword>
<reference evidence="7 8" key="1">
    <citation type="submission" date="2020-01" db="EMBL/GenBank/DDBJ databases">
        <title>Identification and distribution of gene clusters putatively required for synthesis of sphingolipid metabolism inhibitors in phylogenetically diverse species of the filamentous fungus Fusarium.</title>
        <authorList>
            <person name="Kim H.-S."/>
            <person name="Busman M."/>
            <person name="Brown D.W."/>
            <person name="Divon H."/>
            <person name="Uhlig S."/>
            <person name="Proctor R.H."/>
        </authorList>
    </citation>
    <scope>NUCLEOTIDE SEQUENCE [LARGE SCALE GENOMIC DNA]</scope>
    <source>
        <strain evidence="7 8">NRRL 20459</strain>
    </source>
</reference>
<keyword evidence="3" id="KW-0560">Oxidoreductase</keyword>
<dbReference type="GO" id="GO:0050661">
    <property type="term" value="F:NADP binding"/>
    <property type="evidence" value="ECO:0007669"/>
    <property type="project" value="TreeGrafter"/>
</dbReference>
<dbReference type="SUPFAM" id="SSF48179">
    <property type="entry name" value="6-phosphogluconate dehydrogenase C-terminal domain-like"/>
    <property type="match status" value="1"/>
</dbReference>
<proteinExistence type="inferred from homology"/>
<evidence type="ECO:0000256" key="4">
    <source>
        <dbReference type="SAM" id="MobiDB-lite"/>
    </source>
</evidence>
<evidence type="ECO:0000313" key="8">
    <source>
        <dbReference type="Proteomes" id="UP000554235"/>
    </source>
</evidence>
<dbReference type="GO" id="GO:0005739">
    <property type="term" value="C:mitochondrion"/>
    <property type="evidence" value="ECO:0007669"/>
    <property type="project" value="TreeGrafter"/>
</dbReference>
<dbReference type="PANTHER" id="PTHR43765">
    <property type="entry name" value="2-DEHYDROPANTOATE 2-REDUCTASE-RELATED"/>
    <property type="match status" value="1"/>
</dbReference>
<keyword evidence="8" id="KW-1185">Reference proteome</keyword>
<sequence length="517" mass="57007">MASQVHPSWLPALLTDTRLPPKLFAWSAANILPATAAKLGGAAGNGNHQQHRVNNAFSNSTTNPDQRVFIVGPGNIGRLYASYMVRHPNPLPITLVVHRKELLSQWAASEGVGLVDLCSGKVLKSKRFNVEWWTETRPQYGPVREVADGKKLHNVFISTKAADALAEADRLRRYLGRFSSVVFAQNGVCKLWPPYGPLYVAGRYQAGDAPTFSACVVNHAAADSSIGPVVSASDPPLPHKRPLDDFFTRYITTTPVLNTKQVSSGELWLLQLEKVVINAAINPLTALLRCKTGELFTSDDLQDPLARVLDKLLWQTSGVIQGLINHDASLDIITSYAEQTRQFGSGGDDFHKILSKVRMKLSERFSQPVLKAKLYTFGLKISEHRSSMLQDAEAGRKTEVRDFNGWFVDMAHFLGTGLDIARVYWFGRYLFEVAWAERDGLRVSKTWLYASDMSYPEEVPGQTAPAVAYPHPTRRPRHLEQADQEAAPSIASLTSGSHHFRMMKMGNAGGCGGGVES</sequence>
<dbReference type="InterPro" id="IPR013332">
    <property type="entry name" value="KPR_N"/>
</dbReference>
<dbReference type="InterPro" id="IPR013752">
    <property type="entry name" value="KPA_reductase"/>
</dbReference>
<name>A0A8H4KYY6_9HYPO</name>
<feature type="domain" description="Ketopantoate reductase C-terminal" evidence="6">
    <location>
        <begin position="269"/>
        <end position="413"/>
    </location>
</feature>
<feature type="domain" description="Ketopantoate reductase N-terminal" evidence="5">
    <location>
        <begin position="68"/>
        <end position="188"/>
    </location>
</feature>
<dbReference type="GO" id="GO:0008677">
    <property type="term" value="F:2-dehydropantoate 2-reductase activity"/>
    <property type="evidence" value="ECO:0007669"/>
    <property type="project" value="TreeGrafter"/>
</dbReference>
<evidence type="ECO:0000256" key="2">
    <source>
        <dbReference type="ARBA" id="ARBA00022857"/>
    </source>
</evidence>
<evidence type="ECO:0000256" key="3">
    <source>
        <dbReference type="ARBA" id="ARBA00023002"/>
    </source>
</evidence>
<dbReference type="InterPro" id="IPR008927">
    <property type="entry name" value="6-PGluconate_DH-like_C_sf"/>
</dbReference>
<dbReference type="PANTHER" id="PTHR43765:SF2">
    <property type="entry name" value="2-DEHYDROPANTOATE 2-REDUCTASE"/>
    <property type="match status" value="1"/>
</dbReference>
<evidence type="ECO:0000259" key="5">
    <source>
        <dbReference type="Pfam" id="PF02558"/>
    </source>
</evidence>
<comment type="similarity">
    <text evidence="1">Belongs to the ketopantoate reductase family.</text>
</comment>
<dbReference type="Pfam" id="PF08546">
    <property type="entry name" value="ApbA_C"/>
    <property type="match status" value="1"/>
</dbReference>
<evidence type="ECO:0000256" key="1">
    <source>
        <dbReference type="ARBA" id="ARBA00007870"/>
    </source>
</evidence>
<protein>
    <submittedName>
        <fullName evidence="7">2-dehydropantoate 2-reductase</fullName>
    </submittedName>
</protein>
<feature type="region of interest" description="Disordered" evidence="4">
    <location>
        <begin position="461"/>
        <end position="487"/>
    </location>
</feature>
<evidence type="ECO:0000313" key="7">
    <source>
        <dbReference type="EMBL" id="KAF4458393.1"/>
    </source>
</evidence>
<accession>A0A8H4KYY6</accession>